<feature type="domain" description="RNase H type-1" evidence="1">
    <location>
        <begin position="236"/>
        <end position="341"/>
    </location>
</feature>
<dbReference type="InterPro" id="IPR044730">
    <property type="entry name" value="RNase_H-like_dom_plant"/>
</dbReference>
<organism evidence="3 4">
    <name type="scientific">Brassica carinata</name>
    <name type="common">Ethiopian mustard</name>
    <name type="synonym">Abyssinian cabbage</name>
    <dbReference type="NCBI Taxonomy" id="52824"/>
    <lineage>
        <taxon>Eukaryota</taxon>
        <taxon>Viridiplantae</taxon>
        <taxon>Streptophyta</taxon>
        <taxon>Embryophyta</taxon>
        <taxon>Tracheophyta</taxon>
        <taxon>Spermatophyta</taxon>
        <taxon>Magnoliopsida</taxon>
        <taxon>eudicotyledons</taxon>
        <taxon>Gunneridae</taxon>
        <taxon>Pentapetalae</taxon>
        <taxon>rosids</taxon>
        <taxon>malvids</taxon>
        <taxon>Brassicales</taxon>
        <taxon>Brassicaceae</taxon>
        <taxon>Brassiceae</taxon>
        <taxon>Brassica</taxon>
    </lineage>
</organism>
<protein>
    <recommendedName>
        <fullName evidence="5">RNase H type-1 domain-containing protein</fullName>
    </recommendedName>
</protein>
<dbReference type="InterPro" id="IPR002156">
    <property type="entry name" value="RNaseH_domain"/>
</dbReference>
<proteinExistence type="predicted"/>
<dbReference type="InterPro" id="IPR052929">
    <property type="entry name" value="RNase_H-like_EbsB-rel"/>
</dbReference>
<dbReference type="Proteomes" id="UP000886595">
    <property type="component" value="Unassembled WGS sequence"/>
</dbReference>
<keyword evidence="4" id="KW-1185">Reference proteome</keyword>
<feature type="domain" description="Reverse transcriptase zinc-binding" evidence="2">
    <location>
        <begin position="61"/>
        <end position="129"/>
    </location>
</feature>
<dbReference type="Pfam" id="PF13456">
    <property type="entry name" value="RVT_3"/>
    <property type="match status" value="1"/>
</dbReference>
<evidence type="ECO:0000259" key="2">
    <source>
        <dbReference type="Pfam" id="PF13966"/>
    </source>
</evidence>
<dbReference type="SUPFAM" id="SSF53098">
    <property type="entry name" value="Ribonuclease H-like"/>
    <property type="match status" value="1"/>
</dbReference>
<reference evidence="3 4" key="1">
    <citation type="submission" date="2020-02" db="EMBL/GenBank/DDBJ databases">
        <authorList>
            <person name="Ma Q."/>
            <person name="Huang Y."/>
            <person name="Song X."/>
            <person name="Pei D."/>
        </authorList>
    </citation>
    <scope>NUCLEOTIDE SEQUENCE [LARGE SCALE GENOMIC DNA]</scope>
    <source>
        <strain evidence="3">Sxm20200214</strain>
        <tissue evidence="3">Leaf</tissue>
    </source>
</reference>
<dbReference type="EMBL" id="JAAMPC010000017">
    <property type="protein sequence ID" value="KAG2247714.1"/>
    <property type="molecule type" value="Genomic_DNA"/>
</dbReference>
<dbReference type="OrthoDB" id="1021815at2759"/>
<gene>
    <name evidence="3" type="ORF">Bca52824_087342</name>
</gene>
<dbReference type="GO" id="GO:0004523">
    <property type="term" value="F:RNA-DNA hybrid ribonuclease activity"/>
    <property type="evidence" value="ECO:0007669"/>
    <property type="project" value="InterPro"/>
</dbReference>
<dbReference type="Pfam" id="PF13966">
    <property type="entry name" value="zf-RVT"/>
    <property type="match status" value="1"/>
</dbReference>
<evidence type="ECO:0000313" key="4">
    <source>
        <dbReference type="Proteomes" id="UP000886595"/>
    </source>
</evidence>
<comment type="caution">
    <text evidence="3">The sequence shown here is derived from an EMBL/GenBank/DDBJ whole genome shotgun (WGS) entry which is preliminary data.</text>
</comment>
<evidence type="ECO:0008006" key="5">
    <source>
        <dbReference type="Google" id="ProtNLM"/>
    </source>
</evidence>
<dbReference type="PANTHER" id="PTHR47074:SF78">
    <property type="entry name" value="GB|AAF30348.1-RELATED"/>
    <property type="match status" value="1"/>
</dbReference>
<evidence type="ECO:0000259" key="1">
    <source>
        <dbReference type="Pfam" id="PF13456"/>
    </source>
</evidence>
<dbReference type="InterPro" id="IPR026960">
    <property type="entry name" value="RVT-Znf"/>
</dbReference>
<evidence type="ECO:0000313" key="3">
    <source>
        <dbReference type="EMBL" id="KAG2247714.1"/>
    </source>
</evidence>
<sequence>MFLQHEEVELIKIIRLSKYNQSDQYVWPYTSNLDYSVKSVHWTATHDFSEDDAIVPPEGSVILKAQIWNLEIIPKIQQFIWKVISRALPVYVQLCSRGINTDPTCHRFCMEDETINHVLFLCPHAQATWRCSGLPLFNLQSSNLEENISALFAFMNNVDTSKKISKFSFWVLWYIWKSRNEYLFSQRNVHPVEDIYRESSANDEWNSIYVSKKASPVLNLKPTTWDPPPMGWLKCNFDSTFRKVSSRAGIGWIIRDAKGVFVCVGMVRINNVSTAFQGEALALLYAMHQVWIRGWRQVVPHHAKHGNVLHDIRHWMSLLSECSLGSVNRERNMAADALAKSILEEQEDVICCLIPPLWLIKFLYWPYTI</sequence>
<dbReference type="GO" id="GO:0003676">
    <property type="term" value="F:nucleic acid binding"/>
    <property type="evidence" value="ECO:0007669"/>
    <property type="project" value="InterPro"/>
</dbReference>
<dbReference type="CDD" id="cd06222">
    <property type="entry name" value="RNase_H_like"/>
    <property type="match status" value="1"/>
</dbReference>
<dbReference type="AlphaFoldDB" id="A0A8X7P7Z1"/>
<accession>A0A8X7P7Z1</accession>
<dbReference type="PANTHER" id="PTHR47074">
    <property type="entry name" value="BNAC02G40300D PROTEIN"/>
    <property type="match status" value="1"/>
</dbReference>
<name>A0A8X7P7Z1_BRACI</name>
<dbReference type="InterPro" id="IPR012337">
    <property type="entry name" value="RNaseH-like_sf"/>
</dbReference>